<evidence type="ECO:0000313" key="5">
    <source>
        <dbReference type="Proteomes" id="UP000244893"/>
    </source>
</evidence>
<gene>
    <name evidence="4" type="ORF">DDQ50_02185</name>
</gene>
<feature type="domain" description="Glycosyltransferase subfamily 4-like N-terminal" evidence="3">
    <location>
        <begin position="19"/>
        <end position="175"/>
    </location>
</feature>
<organism evidence="4 5">
    <name type="scientific">Amnibacterium flavum</name>
    <dbReference type="NCBI Taxonomy" id="2173173"/>
    <lineage>
        <taxon>Bacteria</taxon>
        <taxon>Bacillati</taxon>
        <taxon>Actinomycetota</taxon>
        <taxon>Actinomycetes</taxon>
        <taxon>Micrococcales</taxon>
        <taxon>Microbacteriaceae</taxon>
        <taxon>Amnibacterium</taxon>
    </lineage>
</organism>
<dbReference type="AlphaFoldDB" id="A0A2V1HW74"/>
<dbReference type="RefSeq" id="WP_116755086.1">
    <property type="nucleotide sequence ID" value="NZ_JBHUEX010000001.1"/>
</dbReference>
<evidence type="ECO:0000256" key="2">
    <source>
        <dbReference type="ARBA" id="ARBA00022679"/>
    </source>
</evidence>
<keyword evidence="5" id="KW-1185">Reference proteome</keyword>
<dbReference type="InterPro" id="IPR028098">
    <property type="entry name" value="Glyco_trans_4-like_N"/>
</dbReference>
<protein>
    <submittedName>
        <fullName evidence="4">Glycosyl transferase</fullName>
    </submittedName>
</protein>
<dbReference type="Proteomes" id="UP000244893">
    <property type="component" value="Unassembled WGS sequence"/>
</dbReference>
<dbReference type="SUPFAM" id="SSF53756">
    <property type="entry name" value="UDP-Glycosyltransferase/glycogen phosphorylase"/>
    <property type="match status" value="1"/>
</dbReference>
<dbReference type="EMBL" id="QEOP01000001">
    <property type="protein sequence ID" value="PVZ95350.1"/>
    <property type="molecule type" value="Genomic_DNA"/>
</dbReference>
<dbReference type="GO" id="GO:0016757">
    <property type="term" value="F:glycosyltransferase activity"/>
    <property type="evidence" value="ECO:0007669"/>
    <property type="project" value="UniProtKB-KW"/>
</dbReference>
<evidence type="ECO:0000259" key="3">
    <source>
        <dbReference type="Pfam" id="PF13439"/>
    </source>
</evidence>
<sequence length="364" mass="38762">MRIAILCHMHHPIRQPYQGGTEAHTAMLADALVARGHDVTLYAKEGSESRARIISLVPADFDFVNAASPHVREQQRGFLAEAAYRSIQLIAAGRYDAVINNSLSSLPFRSLRDRPMLTVLHTPATLADVTAVLSHPLWQPSIHHGYATVSQANAVSWRHLLPQVEIVPNGIDLGRWTSTTAPRPGVAVWAARITPEKGLHVAIDAARRAGFRLEFGGPVSSPSYWAERIVPLLGDDVVHRGHLGHDELPAFLASGAAFIASPLWAEPFGLSVVEAMAVGTPVAALPNGALPEIVTPQAGALADSDDPGSLAHAIVAASGRDREAVARTASAYSVDAMVDGYESILDRLVSRSRSADGAADLQNA</sequence>
<reference evidence="4 5" key="1">
    <citation type="submission" date="2018-05" db="EMBL/GenBank/DDBJ databases">
        <title>Amnibacterium sp. M8JJ-5, whole genome shotgun sequence.</title>
        <authorList>
            <person name="Tuo L."/>
        </authorList>
    </citation>
    <scope>NUCLEOTIDE SEQUENCE [LARGE SCALE GENOMIC DNA]</scope>
    <source>
        <strain evidence="4 5">M8JJ-5</strain>
    </source>
</reference>
<dbReference type="PANTHER" id="PTHR12526:SF595">
    <property type="entry name" value="BLL5217 PROTEIN"/>
    <property type="match status" value="1"/>
</dbReference>
<comment type="caution">
    <text evidence="4">The sequence shown here is derived from an EMBL/GenBank/DDBJ whole genome shotgun (WGS) entry which is preliminary data.</text>
</comment>
<dbReference type="Pfam" id="PF13439">
    <property type="entry name" value="Glyco_transf_4"/>
    <property type="match status" value="1"/>
</dbReference>
<dbReference type="Pfam" id="PF13692">
    <property type="entry name" value="Glyco_trans_1_4"/>
    <property type="match status" value="1"/>
</dbReference>
<keyword evidence="2 4" id="KW-0808">Transferase</keyword>
<proteinExistence type="predicted"/>
<evidence type="ECO:0000256" key="1">
    <source>
        <dbReference type="ARBA" id="ARBA00022676"/>
    </source>
</evidence>
<accession>A0A2V1HW74</accession>
<evidence type="ECO:0000313" key="4">
    <source>
        <dbReference type="EMBL" id="PVZ95350.1"/>
    </source>
</evidence>
<dbReference type="OrthoDB" id="9809227at2"/>
<name>A0A2V1HW74_9MICO</name>
<keyword evidence="1" id="KW-0328">Glycosyltransferase</keyword>
<dbReference type="PANTHER" id="PTHR12526">
    <property type="entry name" value="GLYCOSYLTRANSFERASE"/>
    <property type="match status" value="1"/>
</dbReference>
<dbReference type="Gene3D" id="3.40.50.2000">
    <property type="entry name" value="Glycogen Phosphorylase B"/>
    <property type="match status" value="2"/>
</dbReference>